<dbReference type="AlphaFoldDB" id="A0A9R0KCD6"/>
<dbReference type="PROSITE" id="PS50922">
    <property type="entry name" value="TLC"/>
    <property type="match status" value="1"/>
</dbReference>
<feature type="transmembrane region" description="Helical" evidence="6">
    <location>
        <begin position="205"/>
        <end position="234"/>
    </location>
</feature>
<evidence type="ECO:0000256" key="2">
    <source>
        <dbReference type="ARBA" id="ARBA00022692"/>
    </source>
</evidence>
<evidence type="ECO:0000256" key="3">
    <source>
        <dbReference type="ARBA" id="ARBA00022989"/>
    </source>
</evidence>
<protein>
    <submittedName>
        <fullName evidence="9">TLC domain-containing protein At5g14285</fullName>
    </submittedName>
</protein>
<feature type="transmembrane region" description="Helical" evidence="6">
    <location>
        <begin position="83"/>
        <end position="101"/>
    </location>
</feature>
<evidence type="ECO:0000313" key="8">
    <source>
        <dbReference type="Proteomes" id="UP000813463"/>
    </source>
</evidence>
<comment type="subcellular location">
    <subcellularLocation>
        <location evidence="1">Membrane</location>
        <topology evidence="1">Multi-pass membrane protein</topology>
    </subcellularLocation>
</comment>
<name>A0A9R0KCD6_SPIOL</name>
<evidence type="ECO:0000256" key="6">
    <source>
        <dbReference type="SAM" id="Phobius"/>
    </source>
</evidence>
<feature type="transmembrane region" description="Helical" evidence="6">
    <location>
        <begin position="12"/>
        <end position="31"/>
    </location>
</feature>
<evidence type="ECO:0000256" key="4">
    <source>
        <dbReference type="ARBA" id="ARBA00023136"/>
    </source>
</evidence>
<dbReference type="PANTHER" id="PTHR31766:SF2">
    <property type="entry name" value="GLABROUS1 ENHANCER-BINDING PROTEIN-LIKE 2"/>
    <property type="match status" value="1"/>
</dbReference>
<evidence type="ECO:0000259" key="7">
    <source>
        <dbReference type="PROSITE" id="PS50922"/>
    </source>
</evidence>
<dbReference type="Proteomes" id="UP000813463">
    <property type="component" value="Chromosome 4"/>
</dbReference>
<dbReference type="SMART" id="SM00724">
    <property type="entry name" value="TLC"/>
    <property type="match status" value="1"/>
</dbReference>
<dbReference type="RefSeq" id="XP_021866439.1">
    <property type="nucleotide sequence ID" value="XM_022010747.2"/>
</dbReference>
<evidence type="ECO:0000313" key="9">
    <source>
        <dbReference type="RefSeq" id="XP_021866439.1"/>
    </source>
</evidence>
<dbReference type="OrthoDB" id="204175at2759"/>
<dbReference type="Pfam" id="PF03798">
    <property type="entry name" value="TRAM_LAG1_CLN8"/>
    <property type="match status" value="1"/>
</dbReference>
<dbReference type="InterPro" id="IPR040327">
    <property type="entry name" value="At5g14285-like"/>
</dbReference>
<reference evidence="9" key="2">
    <citation type="submission" date="2025-08" db="UniProtKB">
        <authorList>
            <consortium name="RefSeq"/>
        </authorList>
    </citation>
    <scope>IDENTIFICATION</scope>
    <source>
        <tissue evidence="9">Leaf</tissue>
    </source>
</reference>
<dbReference type="PANTHER" id="PTHR31766">
    <property type="entry name" value="GLABROUS1 ENHANCER-BINDING PROTEIN-LIKE 2"/>
    <property type="match status" value="1"/>
</dbReference>
<keyword evidence="3 6" id="KW-1133">Transmembrane helix</keyword>
<proteinExistence type="predicted"/>
<accession>A0A9R0KCD6</accession>
<feature type="transmembrane region" description="Helical" evidence="6">
    <location>
        <begin position="132"/>
        <end position="152"/>
    </location>
</feature>
<gene>
    <name evidence="9" type="primary">LOC110805127</name>
</gene>
<feature type="transmembrane region" description="Helical" evidence="6">
    <location>
        <begin position="43"/>
        <end position="63"/>
    </location>
</feature>
<dbReference type="InterPro" id="IPR006634">
    <property type="entry name" value="TLC-dom"/>
</dbReference>
<sequence length="246" mass="28182">MEISSNQITPSPILIFLPIFLTIYLTGYSLIFKNWPPKFRPEAASCFISLFHGTPAAILAIFSLLNSPHTTYFSQNTLLQNTILEYSISYFIMDLTHYLIFYPSDVLFIGHHLATLFVFVTCRFVVSHGAFSILMLLILAEVTSLLQNLWTLANARKEELESAARVFAILSIPFYVMYTIARVFLGPIFVYKMISSFLRGDGDGIIPIWVMISWICVIAMAISVSILWVSNLWVDLFRQWRKKKVQ</sequence>
<keyword evidence="8" id="KW-1185">Reference proteome</keyword>
<evidence type="ECO:0000256" key="1">
    <source>
        <dbReference type="ARBA" id="ARBA00004141"/>
    </source>
</evidence>
<dbReference type="GeneID" id="110805127"/>
<feature type="domain" description="TLC" evidence="7">
    <location>
        <begin position="38"/>
        <end position="246"/>
    </location>
</feature>
<organism evidence="8 9">
    <name type="scientific">Spinacia oleracea</name>
    <name type="common">Spinach</name>
    <dbReference type="NCBI Taxonomy" id="3562"/>
    <lineage>
        <taxon>Eukaryota</taxon>
        <taxon>Viridiplantae</taxon>
        <taxon>Streptophyta</taxon>
        <taxon>Embryophyta</taxon>
        <taxon>Tracheophyta</taxon>
        <taxon>Spermatophyta</taxon>
        <taxon>Magnoliopsida</taxon>
        <taxon>eudicotyledons</taxon>
        <taxon>Gunneridae</taxon>
        <taxon>Pentapetalae</taxon>
        <taxon>Caryophyllales</taxon>
        <taxon>Chenopodiaceae</taxon>
        <taxon>Chenopodioideae</taxon>
        <taxon>Anserineae</taxon>
        <taxon>Spinacia</taxon>
    </lineage>
</organism>
<keyword evidence="4 5" id="KW-0472">Membrane</keyword>
<reference evidence="8" key="1">
    <citation type="journal article" date="2021" name="Nat. Commun.">
        <title>Genomic analyses provide insights into spinach domestication and the genetic basis of agronomic traits.</title>
        <authorList>
            <person name="Cai X."/>
            <person name="Sun X."/>
            <person name="Xu C."/>
            <person name="Sun H."/>
            <person name="Wang X."/>
            <person name="Ge C."/>
            <person name="Zhang Z."/>
            <person name="Wang Q."/>
            <person name="Fei Z."/>
            <person name="Jiao C."/>
            <person name="Wang Q."/>
        </authorList>
    </citation>
    <scope>NUCLEOTIDE SEQUENCE [LARGE SCALE GENOMIC DNA]</scope>
    <source>
        <strain evidence="8">cv. Varoflay</strain>
    </source>
</reference>
<keyword evidence="2 5" id="KW-0812">Transmembrane</keyword>
<evidence type="ECO:0000256" key="5">
    <source>
        <dbReference type="PROSITE-ProRule" id="PRU00205"/>
    </source>
</evidence>
<dbReference type="KEGG" id="soe:110805127"/>
<feature type="transmembrane region" description="Helical" evidence="6">
    <location>
        <begin position="164"/>
        <end position="185"/>
    </location>
</feature>
<dbReference type="GO" id="GO:0016020">
    <property type="term" value="C:membrane"/>
    <property type="evidence" value="ECO:0007669"/>
    <property type="project" value="UniProtKB-SubCell"/>
</dbReference>